<feature type="region of interest" description="Disordered" evidence="1">
    <location>
        <begin position="72"/>
        <end position="95"/>
    </location>
</feature>
<proteinExistence type="predicted"/>
<organism evidence="2 3">
    <name type="scientific">Batillaria attramentaria</name>
    <dbReference type="NCBI Taxonomy" id="370345"/>
    <lineage>
        <taxon>Eukaryota</taxon>
        <taxon>Metazoa</taxon>
        <taxon>Spiralia</taxon>
        <taxon>Lophotrochozoa</taxon>
        <taxon>Mollusca</taxon>
        <taxon>Gastropoda</taxon>
        <taxon>Caenogastropoda</taxon>
        <taxon>Sorbeoconcha</taxon>
        <taxon>Cerithioidea</taxon>
        <taxon>Batillariidae</taxon>
        <taxon>Batillaria</taxon>
    </lineage>
</organism>
<dbReference type="EMBL" id="JACVVK020000071">
    <property type="protein sequence ID" value="KAK7495870.1"/>
    <property type="molecule type" value="Genomic_DNA"/>
</dbReference>
<protein>
    <submittedName>
        <fullName evidence="2">Uncharacterized protein</fullName>
    </submittedName>
</protein>
<accession>A0ABD0L993</accession>
<dbReference type="Proteomes" id="UP001519460">
    <property type="component" value="Unassembled WGS sequence"/>
</dbReference>
<gene>
    <name evidence="2" type="ORF">BaRGS_00012860</name>
</gene>
<evidence type="ECO:0000256" key="1">
    <source>
        <dbReference type="SAM" id="MobiDB-lite"/>
    </source>
</evidence>
<feature type="compositionally biased region" description="Polar residues" evidence="1">
    <location>
        <begin position="1"/>
        <end position="32"/>
    </location>
</feature>
<reference evidence="2 3" key="1">
    <citation type="journal article" date="2023" name="Sci. Data">
        <title>Genome assembly of the Korean intertidal mud-creeper Batillaria attramentaria.</title>
        <authorList>
            <person name="Patra A.K."/>
            <person name="Ho P.T."/>
            <person name="Jun S."/>
            <person name="Lee S.J."/>
            <person name="Kim Y."/>
            <person name="Won Y.J."/>
        </authorList>
    </citation>
    <scope>NUCLEOTIDE SEQUENCE [LARGE SCALE GENOMIC DNA]</scope>
    <source>
        <strain evidence="2">Wonlab-2016</strain>
    </source>
</reference>
<sequence length="170" mass="17754">MFTRLPSLTMQAASGTQHVPNSSSNPSTQLTPSLEIKQGTQARDILRAQRLGKQMKTLAIFCPSGHAKVEQVGKTEESGGHGEGGGGCGGEGGGDTAHLSSDITARLCTASLSPRLLAMRGETKLVNQTAVVVRVCALLEFFATGDSDLMPLRGIVRDYCCSLSAPPPSL</sequence>
<dbReference type="AlphaFoldDB" id="A0ABD0L993"/>
<name>A0ABD0L993_9CAEN</name>
<keyword evidence="3" id="KW-1185">Reference proteome</keyword>
<feature type="region of interest" description="Disordered" evidence="1">
    <location>
        <begin position="1"/>
        <end position="38"/>
    </location>
</feature>
<feature type="compositionally biased region" description="Gly residues" evidence="1">
    <location>
        <begin position="81"/>
        <end position="95"/>
    </location>
</feature>
<evidence type="ECO:0000313" key="2">
    <source>
        <dbReference type="EMBL" id="KAK7495870.1"/>
    </source>
</evidence>
<evidence type="ECO:0000313" key="3">
    <source>
        <dbReference type="Proteomes" id="UP001519460"/>
    </source>
</evidence>
<comment type="caution">
    <text evidence="2">The sequence shown here is derived from an EMBL/GenBank/DDBJ whole genome shotgun (WGS) entry which is preliminary data.</text>
</comment>